<organism evidence="2 3">
    <name type="scientific">Rhodococcus phage Mbo4</name>
    <dbReference type="NCBI Taxonomy" id="2936912"/>
    <lineage>
        <taxon>Viruses</taxon>
        <taxon>Duplodnaviria</taxon>
        <taxon>Heunggongvirae</taxon>
        <taxon>Uroviricota</taxon>
        <taxon>Caudoviricetes</taxon>
        <taxon>Mboquatrovirus</taxon>
        <taxon>Mboquatrovirus Mbo4</taxon>
    </lineage>
</organism>
<keyword evidence="3" id="KW-1185">Reference proteome</keyword>
<dbReference type="Proteomes" id="UP001057085">
    <property type="component" value="Segment"/>
</dbReference>
<gene>
    <name evidence="2" type="ORF">Mbo4_041</name>
</gene>
<feature type="region of interest" description="Disordered" evidence="1">
    <location>
        <begin position="70"/>
        <end position="129"/>
    </location>
</feature>
<accession>A0A9E7LBQ8</accession>
<sequence>MSTELTLSEYKARVDAKYAGMREQQLAKREERRPRKDHWLLVGPDGEIDGVMTRRFCGSAAQAFEEFFPKKKERHQKSAEGWHIEEDDENGSRWAADCARREAEDNEPDDGAAADRAHDAQVDREMGVL</sequence>
<name>A0A9E7LBQ8_9CAUD</name>
<evidence type="ECO:0000256" key="1">
    <source>
        <dbReference type="SAM" id="MobiDB-lite"/>
    </source>
</evidence>
<evidence type="ECO:0000313" key="2">
    <source>
        <dbReference type="EMBL" id="URG17531.1"/>
    </source>
</evidence>
<proteinExistence type="predicted"/>
<dbReference type="EMBL" id="ON191532">
    <property type="protein sequence ID" value="URG17531.1"/>
    <property type="molecule type" value="Genomic_DNA"/>
</dbReference>
<protein>
    <submittedName>
        <fullName evidence="2">Uncharacterized protein</fullName>
    </submittedName>
</protein>
<evidence type="ECO:0000313" key="3">
    <source>
        <dbReference type="Proteomes" id="UP001057085"/>
    </source>
</evidence>
<feature type="compositionally biased region" description="Basic and acidic residues" evidence="1">
    <location>
        <begin position="113"/>
        <end position="129"/>
    </location>
</feature>
<reference evidence="2" key="1">
    <citation type="submission" date="2022-04" db="EMBL/GenBank/DDBJ databases">
        <authorList>
            <person name="Hwangbo M."/>
            <person name="Wang B."/>
            <person name="Yang S.-H."/>
            <person name="Gill J.J."/>
            <person name="Chu K.-H."/>
            <person name="Young R."/>
        </authorList>
    </citation>
    <scope>NUCLEOTIDE SEQUENCE</scope>
</reference>